<evidence type="ECO:0000313" key="3">
    <source>
        <dbReference type="EMBL" id="SMQ64414.1"/>
    </source>
</evidence>
<reference evidence="4" key="1">
    <citation type="submission" date="2017-04" db="EMBL/GenBank/DDBJ databases">
        <authorList>
            <person name="Varghese N."/>
            <person name="Submissions S."/>
        </authorList>
    </citation>
    <scope>NUCLEOTIDE SEQUENCE [LARGE SCALE GENOMIC DNA]</scope>
</reference>
<dbReference type="PRINTS" id="PR00111">
    <property type="entry name" value="ABHYDROLASE"/>
</dbReference>
<feature type="domain" description="AB hydrolase-1" evidence="2">
    <location>
        <begin position="29"/>
        <end position="311"/>
    </location>
</feature>
<dbReference type="InterPro" id="IPR000639">
    <property type="entry name" value="Epox_hydrolase-like"/>
</dbReference>
<dbReference type="PRINTS" id="PR00412">
    <property type="entry name" value="EPOXHYDRLASE"/>
</dbReference>
<dbReference type="RefSeq" id="WP_086436862.1">
    <property type="nucleotide sequence ID" value="NZ_FXWG01000001.1"/>
</dbReference>
<keyword evidence="1" id="KW-0378">Hydrolase</keyword>
<accession>A0A1Y6EP28</accession>
<dbReference type="Pfam" id="PF00561">
    <property type="entry name" value="Abhydrolase_1"/>
    <property type="match status" value="1"/>
</dbReference>
<proteinExistence type="predicted"/>
<sequence>MSILEDIRFCHYEVKPGITLRCAEMGTGPVVLLIHGFPESWYSWRHQIPALANAGWRVVAPDVRGYGGSSAPAEIEAYCLEELAGDFANLAEMLSPDEPVVIVGHDWGAPIAWTSALVHPDRFRAVAGLSVPHSAPGSEPTDMIHDKVFTQRGRYFYINDFQRIGEAEAELEADRAATIRRFYYALSGDAPEGTWPTDKKPGDGLLKGLPEPPMPLPWLTYEDVEYLAGEFAKSGFRGPLNRYRNRRRDYDMLTQRGSHVIAQPSMFISGTRDLATRLAGKEPLSAMTKLLPDNRGLHILDGCGHWTQQERPKDCNRLLIDFLTTLA</sequence>
<dbReference type="SUPFAM" id="SSF53474">
    <property type="entry name" value="alpha/beta-Hydrolases"/>
    <property type="match status" value="1"/>
</dbReference>
<dbReference type="InterPro" id="IPR029058">
    <property type="entry name" value="AB_hydrolase_fold"/>
</dbReference>
<gene>
    <name evidence="3" type="ORF">SAMN06297468_1011</name>
</gene>
<dbReference type="EMBL" id="FXWG01000001">
    <property type="protein sequence ID" value="SMQ64414.1"/>
    <property type="molecule type" value="Genomic_DNA"/>
</dbReference>
<dbReference type="PANTHER" id="PTHR43329">
    <property type="entry name" value="EPOXIDE HYDROLASE"/>
    <property type="match status" value="1"/>
</dbReference>
<dbReference type="GO" id="GO:0016787">
    <property type="term" value="F:hydrolase activity"/>
    <property type="evidence" value="ECO:0007669"/>
    <property type="project" value="UniProtKB-KW"/>
</dbReference>
<keyword evidence="4" id="KW-1185">Reference proteome</keyword>
<name>A0A1Y6EP28_9SPHN</name>
<evidence type="ECO:0000313" key="4">
    <source>
        <dbReference type="Proteomes" id="UP000194420"/>
    </source>
</evidence>
<dbReference type="AlphaFoldDB" id="A0A1Y6EP28"/>
<protein>
    <submittedName>
        <fullName evidence="3">Pimeloyl-ACP methyl ester carboxylesterase</fullName>
    </submittedName>
</protein>
<organism evidence="3 4">
    <name type="scientific">Altererythrobacter xiamenensis</name>
    <dbReference type="NCBI Taxonomy" id="1316679"/>
    <lineage>
        <taxon>Bacteria</taxon>
        <taxon>Pseudomonadati</taxon>
        <taxon>Pseudomonadota</taxon>
        <taxon>Alphaproteobacteria</taxon>
        <taxon>Sphingomonadales</taxon>
        <taxon>Erythrobacteraceae</taxon>
        <taxon>Altererythrobacter</taxon>
    </lineage>
</organism>
<dbReference type="OrthoDB" id="9812774at2"/>
<dbReference type="Proteomes" id="UP000194420">
    <property type="component" value="Unassembled WGS sequence"/>
</dbReference>
<dbReference type="Gene3D" id="3.40.50.1820">
    <property type="entry name" value="alpha/beta hydrolase"/>
    <property type="match status" value="1"/>
</dbReference>
<evidence type="ECO:0000259" key="2">
    <source>
        <dbReference type="Pfam" id="PF00561"/>
    </source>
</evidence>
<evidence type="ECO:0000256" key="1">
    <source>
        <dbReference type="ARBA" id="ARBA00022801"/>
    </source>
</evidence>
<dbReference type="InterPro" id="IPR000073">
    <property type="entry name" value="AB_hydrolase_1"/>
</dbReference>